<dbReference type="Proteomes" id="UP000299102">
    <property type="component" value="Unassembled WGS sequence"/>
</dbReference>
<comment type="caution">
    <text evidence="1">The sequence shown here is derived from an EMBL/GenBank/DDBJ whole genome shotgun (WGS) entry which is preliminary data.</text>
</comment>
<gene>
    <name evidence="1" type="ORF">EVAR_35600_1</name>
</gene>
<dbReference type="EMBL" id="BGZK01000535">
    <property type="protein sequence ID" value="GBP48980.1"/>
    <property type="molecule type" value="Genomic_DNA"/>
</dbReference>
<name>A0A4C1WDJ2_EUMVA</name>
<evidence type="ECO:0000313" key="2">
    <source>
        <dbReference type="Proteomes" id="UP000299102"/>
    </source>
</evidence>
<organism evidence="1 2">
    <name type="scientific">Eumeta variegata</name>
    <name type="common">Bagworm moth</name>
    <name type="synonym">Eumeta japonica</name>
    <dbReference type="NCBI Taxonomy" id="151549"/>
    <lineage>
        <taxon>Eukaryota</taxon>
        <taxon>Metazoa</taxon>
        <taxon>Ecdysozoa</taxon>
        <taxon>Arthropoda</taxon>
        <taxon>Hexapoda</taxon>
        <taxon>Insecta</taxon>
        <taxon>Pterygota</taxon>
        <taxon>Neoptera</taxon>
        <taxon>Endopterygota</taxon>
        <taxon>Lepidoptera</taxon>
        <taxon>Glossata</taxon>
        <taxon>Ditrysia</taxon>
        <taxon>Tineoidea</taxon>
        <taxon>Psychidae</taxon>
        <taxon>Oiketicinae</taxon>
        <taxon>Eumeta</taxon>
    </lineage>
</organism>
<protein>
    <submittedName>
        <fullName evidence="1">Uncharacterized protein</fullName>
    </submittedName>
</protein>
<accession>A0A4C1WDJ2</accession>
<dbReference type="AlphaFoldDB" id="A0A4C1WDJ2"/>
<keyword evidence="2" id="KW-1185">Reference proteome</keyword>
<sequence length="98" mass="10739">MYRSFTKRSELSSAQAAQLTDFPKFSLFALTYYCACARTNCAIKIKGGAIEKRNCTRNGREIAPAGRSAARAAERPRVCGEMTNKFVGPIKISIKITG</sequence>
<evidence type="ECO:0000313" key="1">
    <source>
        <dbReference type="EMBL" id="GBP48980.1"/>
    </source>
</evidence>
<reference evidence="1 2" key="1">
    <citation type="journal article" date="2019" name="Commun. Biol.">
        <title>The bagworm genome reveals a unique fibroin gene that provides high tensile strength.</title>
        <authorList>
            <person name="Kono N."/>
            <person name="Nakamura H."/>
            <person name="Ohtoshi R."/>
            <person name="Tomita M."/>
            <person name="Numata K."/>
            <person name="Arakawa K."/>
        </authorList>
    </citation>
    <scope>NUCLEOTIDE SEQUENCE [LARGE SCALE GENOMIC DNA]</scope>
</reference>
<proteinExistence type="predicted"/>